<keyword evidence="4" id="KW-0614">Plasmid</keyword>
<geneLocation type="plasmid" evidence="4 5">
    <name>unnamed4</name>
</geneLocation>
<dbReference type="PANTHER" id="PTHR11941:SF54">
    <property type="entry name" value="ENOYL-COA HYDRATASE, MITOCHONDRIAL"/>
    <property type="match status" value="1"/>
</dbReference>
<keyword evidence="5" id="KW-1185">Reference proteome</keyword>
<dbReference type="InterPro" id="IPR029045">
    <property type="entry name" value="ClpP/crotonase-like_dom_sf"/>
</dbReference>
<dbReference type="GO" id="GO:0016829">
    <property type="term" value="F:lyase activity"/>
    <property type="evidence" value="ECO:0007669"/>
    <property type="project" value="UniProtKB-KW"/>
</dbReference>
<comment type="similarity">
    <text evidence="1 3">Belongs to the enoyl-CoA hydratase/isomerase family.</text>
</comment>
<evidence type="ECO:0000313" key="5">
    <source>
        <dbReference type="Proteomes" id="UP001234585"/>
    </source>
</evidence>
<evidence type="ECO:0000256" key="1">
    <source>
        <dbReference type="ARBA" id="ARBA00005254"/>
    </source>
</evidence>
<dbReference type="RefSeq" id="WP_306041316.1">
    <property type="nucleotide sequence ID" value="NZ_CP132306.1"/>
</dbReference>
<evidence type="ECO:0000256" key="2">
    <source>
        <dbReference type="ARBA" id="ARBA00023239"/>
    </source>
</evidence>
<dbReference type="Gene3D" id="3.90.226.10">
    <property type="entry name" value="2-enoyl-CoA Hydratase, Chain A, domain 1"/>
    <property type="match status" value="1"/>
</dbReference>
<reference evidence="4 5" key="1">
    <citation type="submission" date="2023-08" db="EMBL/GenBank/DDBJ databases">
        <title>Pathogen: clinical or host-associated sample.</title>
        <authorList>
            <person name="Hergert J."/>
            <person name="Casey R."/>
            <person name="Wagner J."/>
            <person name="Young E.L."/>
            <person name="Oakeson K.F."/>
        </authorList>
    </citation>
    <scope>NUCLEOTIDE SEQUENCE [LARGE SCALE GENOMIC DNA]</scope>
    <source>
        <strain evidence="4 5">1760953</strain>
        <plasmid evidence="4 5">unnamed4</plasmid>
    </source>
</reference>
<dbReference type="CDD" id="cd06558">
    <property type="entry name" value="crotonase-like"/>
    <property type="match status" value="1"/>
</dbReference>
<protein>
    <submittedName>
        <fullName evidence="4">Enoyl-CoA hydratase-related protein</fullName>
    </submittedName>
</protein>
<dbReference type="AlphaFoldDB" id="A0AA50DFJ4"/>
<dbReference type="SUPFAM" id="SSF52096">
    <property type="entry name" value="ClpP/crotonase"/>
    <property type="match status" value="1"/>
</dbReference>
<dbReference type="Gene3D" id="1.10.12.10">
    <property type="entry name" value="Lyase 2-enoyl-coa Hydratase, Chain A, domain 2"/>
    <property type="match status" value="1"/>
</dbReference>
<sequence>MFSLPLSSEQIKVEVLGSVLVVTMNRPPANAIDTAFSTELFKIFKAFNESDELRVAVLTGGENKHQIFSAGWDLKAVARGEGRDPEKGFDLGPGGIGGLPEFFDLKKPVIAAVNGAAVGGGFELALGADIIVASDDAYFSLPEMQRGFLPDGGAIQKLHHRIPFNVAIDLMLTGRRMGAEEAKHWGMVRDVVSRDQILPHAIEIAQNIASGAPLVAAALKEYMRAAAHLSVEESHSLVKRAWIGKSGLQSYERMLQSEDFDEGAVAFSEKRNSQFKGA</sequence>
<dbReference type="FunFam" id="3.90.226.10:FF:000009">
    <property type="entry name" value="Carnitinyl-CoA dehydratase"/>
    <property type="match status" value="1"/>
</dbReference>
<dbReference type="InterPro" id="IPR018376">
    <property type="entry name" value="Enoyl-CoA_hyd/isom_CS"/>
</dbReference>
<accession>A0AA50DFJ4</accession>
<gene>
    <name evidence="4" type="ORF">Q9313_26465</name>
</gene>
<evidence type="ECO:0000313" key="4">
    <source>
        <dbReference type="EMBL" id="WLS01069.1"/>
    </source>
</evidence>
<dbReference type="InterPro" id="IPR014748">
    <property type="entry name" value="Enoyl-CoA_hydra_C"/>
</dbReference>
<proteinExistence type="inferred from homology"/>
<dbReference type="GO" id="GO:0006635">
    <property type="term" value="P:fatty acid beta-oxidation"/>
    <property type="evidence" value="ECO:0007669"/>
    <property type="project" value="TreeGrafter"/>
</dbReference>
<keyword evidence="2" id="KW-0456">Lyase</keyword>
<dbReference type="PROSITE" id="PS00166">
    <property type="entry name" value="ENOYL_COA_HYDRATASE"/>
    <property type="match status" value="1"/>
</dbReference>
<evidence type="ECO:0000256" key="3">
    <source>
        <dbReference type="RuleBase" id="RU003707"/>
    </source>
</evidence>
<dbReference type="Pfam" id="PF00378">
    <property type="entry name" value="ECH_1"/>
    <property type="match status" value="1"/>
</dbReference>
<dbReference type="EMBL" id="CP132306">
    <property type="protein sequence ID" value="WLS01069.1"/>
    <property type="molecule type" value="Genomic_DNA"/>
</dbReference>
<name>A0AA50DFJ4_9HYPH</name>
<dbReference type="PANTHER" id="PTHR11941">
    <property type="entry name" value="ENOYL-COA HYDRATASE-RELATED"/>
    <property type="match status" value="1"/>
</dbReference>
<organism evidence="4 5">
    <name type="scientific">Shinella sumterensis</name>
    <dbReference type="NCBI Taxonomy" id="1967501"/>
    <lineage>
        <taxon>Bacteria</taxon>
        <taxon>Pseudomonadati</taxon>
        <taxon>Pseudomonadota</taxon>
        <taxon>Alphaproteobacteria</taxon>
        <taxon>Hyphomicrobiales</taxon>
        <taxon>Rhizobiaceae</taxon>
        <taxon>Shinella</taxon>
    </lineage>
</organism>
<dbReference type="Proteomes" id="UP001234585">
    <property type="component" value="Plasmid unnamed4"/>
</dbReference>
<dbReference type="InterPro" id="IPR001753">
    <property type="entry name" value="Enoyl-CoA_hydra/iso"/>
</dbReference>